<comment type="caution">
    <text evidence="1">The sequence shown here is derived from an EMBL/GenBank/DDBJ whole genome shotgun (WGS) entry which is preliminary data.</text>
</comment>
<organism evidence="1 2">
    <name type="scientific">Mycena albidolilacea</name>
    <dbReference type="NCBI Taxonomy" id="1033008"/>
    <lineage>
        <taxon>Eukaryota</taxon>
        <taxon>Fungi</taxon>
        <taxon>Dikarya</taxon>
        <taxon>Basidiomycota</taxon>
        <taxon>Agaricomycotina</taxon>
        <taxon>Agaricomycetes</taxon>
        <taxon>Agaricomycetidae</taxon>
        <taxon>Agaricales</taxon>
        <taxon>Marasmiineae</taxon>
        <taxon>Mycenaceae</taxon>
        <taxon>Mycena</taxon>
    </lineage>
</organism>
<gene>
    <name evidence="1" type="ORF">DFH08DRAFT_711472</name>
</gene>
<protein>
    <submittedName>
        <fullName evidence="1">Uncharacterized protein</fullName>
    </submittedName>
</protein>
<evidence type="ECO:0000313" key="2">
    <source>
        <dbReference type="Proteomes" id="UP001218218"/>
    </source>
</evidence>
<evidence type="ECO:0000313" key="1">
    <source>
        <dbReference type="EMBL" id="KAJ7323947.1"/>
    </source>
</evidence>
<dbReference type="AlphaFoldDB" id="A0AAD7EGZ2"/>
<sequence>MPATCHYPSWAMDLRYVIDKLPFRIVLPNLTTITPCMVDGVIKSVNAGLRVYLQWSIDNPDSPKLYLLRGRLEPEKDSAPVHKTLQFRHYLHVVNPKHRKALTQLLLSSHCLALERLRWVEFRRPRIDRNLRVCRFCKTEIESPEHALLECTGELELVQLRQDFLVRMRKDIPGLRPLNSMPTARFFTHMIAYRETISLVAKFAYEVTQFFEATPIYVPPLPLHWLTLPRHND</sequence>
<proteinExistence type="predicted"/>
<accession>A0AAD7EGZ2</accession>
<reference evidence="1" key="1">
    <citation type="submission" date="2023-03" db="EMBL/GenBank/DDBJ databases">
        <title>Massive genome expansion in bonnet fungi (Mycena s.s.) driven by repeated elements and novel gene families across ecological guilds.</title>
        <authorList>
            <consortium name="Lawrence Berkeley National Laboratory"/>
            <person name="Harder C.B."/>
            <person name="Miyauchi S."/>
            <person name="Viragh M."/>
            <person name="Kuo A."/>
            <person name="Thoen E."/>
            <person name="Andreopoulos B."/>
            <person name="Lu D."/>
            <person name="Skrede I."/>
            <person name="Drula E."/>
            <person name="Henrissat B."/>
            <person name="Morin E."/>
            <person name="Kohler A."/>
            <person name="Barry K."/>
            <person name="LaButti K."/>
            <person name="Morin E."/>
            <person name="Salamov A."/>
            <person name="Lipzen A."/>
            <person name="Mereny Z."/>
            <person name="Hegedus B."/>
            <person name="Baldrian P."/>
            <person name="Stursova M."/>
            <person name="Weitz H."/>
            <person name="Taylor A."/>
            <person name="Grigoriev I.V."/>
            <person name="Nagy L.G."/>
            <person name="Martin F."/>
            <person name="Kauserud H."/>
        </authorList>
    </citation>
    <scope>NUCLEOTIDE SEQUENCE</scope>
    <source>
        <strain evidence="1">CBHHK002</strain>
    </source>
</reference>
<name>A0AAD7EGZ2_9AGAR</name>
<dbReference type="EMBL" id="JARIHO010000045">
    <property type="protein sequence ID" value="KAJ7323947.1"/>
    <property type="molecule type" value="Genomic_DNA"/>
</dbReference>
<dbReference type="Proteomes" id="UP001218218">
    <property type="component" value="Unassembled WGS sequence"/>
</dbReference>
<keyword evidence="2" id="KW-1185">Reference proteome</keyword>